<dbReference type="GO" id="GO:0016567">
    <property type="term" value="P:protein ubiquitination"/>
    <property type="evidence" value="ECO:0007669"/>
    <property type="project" value="InterPro"/>
</dbReference>
<dbReference type="Gene3D" id="3.30.40.10">
    <property type="entry name" value="Zinc/RING finger domain, C3HC4 (zinc finger)"/>
    <property type="match status" value="1"/>
</dbReference>
<accession>A0A8H7ISU5</accession>
<dbReference type="OrthoDB" id="9977870at2759"/>
<evidence type="ECO:0000259" key="5">
    <source>
        <dbReference type="Pfam" id="PF01485"/>
    </source>
</evidence>
<proteinExistence type="predicted"/>
<sequence>MDFASMDPQTAKVAIQLQLADIAELLDSLYNDNEISEGDERTSLQTLQSELTHQLALLEGQVLVVKILKDEYNERVAFKKLLDDERQAITDHQLAMRLAGMPVGPADTAFSADYEAQLREAEENDQDEQWEMAKDLYASAVETAEGDTIQGALEGGPVQPAVADRAPLHGVRTGPSKQTKGDARPKILGSDAFIKCNACMEIVPTKNALRLQCAPEPHTYCRTCLLDLFTSAITNPTLFPPRCCKVAIPLDTCRATLPRELIKEFDLKVEELATPNPTYCANADCSKFVQPKDITSGVGNCVFCKKKTCVQCKSQEHSGLCPSDPHVQLLMDAAKRSKWQQCTRCSNMVELAQGCFHMTYVFTSNEHSGLTTTAVDAAINFATSVAYSGSVAIAPSGTKTI</sequence>
<evidence type="ECO:0000256" key="2">
    <source>
        <dbReference type="ARBA" id="ARBA00022771"/>
    </source>
</evidence>
<dbReference type="InterPro" id="IPR013083">
    <property type="entry name" value="Znf_RING/FYVE/PHD"/>
</dbReference>
<name>A0A8H7ISU5_9PLEO</name>
<comment type="caution">
    <text evidence="6">The sequence shown here is derived from an EMBL/GenBank/DDBJ whole genome shotgun (WGS) entry which is preliminary data.</text>
</comment>
<feature type="domain" description="IBR" evidence="5">
    <location>
        <begin position="273"/>
        <end position="320"/>
    </location>
</feature>
<evidence type="ECO:0000313" key="7">
    <source>
        <dbReference type="Proteomes" id="UP000651452"/>
    </source>
</evidence>
<protein>
    <recommendedName>
        <fullName evidence="5">IBR domain-containing protein</fullName>
    </recommendedName>
</protein>
<reference evidence="6" key="1">
    <citation type="submission" date="2018-12" db="EMBL/GenBank/DDBJ databases">
        <authorList>
            <person name="Syme R.A."/>
            <person name="Farfan-Caceres L."/>
            <person name="Lichtenzveig J."/>
        </authorList>
    </citation>
    <scope>NUCLEOTIDE SEQUENCE</scope>
    <source>
        <strain evidence="6">Al4</strain>
    </source>
</reference>
<dbReference type="PANTHER" id="PTHR11685">
    <property type="entry name" value="RBR FAMILY RING FINGER AND IBR DOMAIN-CONTAINING"/>
    <property type="match status" value="1"/>
</dbReference>
<evidence type="ECO:0000256" key="3">
    <source>
        <dbReference type="ARBA" id="ARBA00022786"/>
    </source>
</evidence>
<dbReference type="AlphaFoldDB" id="A0A8H7ISU5"/>
<dbReference type="Proteomes" id="UP000651452">
    <property type="component" value="Unassembled WGS sequence"/>
</dbReference>
<evidence type="ECO:0000256" key="1">
    <source>
        <dbReference type="ARBA" id="ARBA00022723"/>
    </source>
</evidence>
<dbReference type="EMBL" id="RZGK01000022">
    <property type="protein sequence ID" value="KAF9690979.1"/>
    <property type="molecule type" value="Genomic_DNA"/>
</dbReference>
<evidence type="ECO:0000256" key="4">
    <source>
        <dbReference type="ARBA" id="ARBA00022833"/>
    </source>
</evidence>
<dbReference type="Pfam" id="PF01485">
    <property type="entry name" value="IBR"/>
    <property type="match status" value="1"/>
</dbReference>
<organism evidence="6 7">
    <name type="scientific">Ascochyta lentis</name>
    <dbReference type="NCBI Taxonomy" id="205686"/>
    <lineage>
        <taxon>Eukaryota</taxon>
        <taxon>Fungi</taxon>
        <taxon>Dikarya</taxon>
        <taxon>Ascomycota</taxon>
        <taxon>Pezizomycotina</taxon>
        <taxon>Dothideomycetes</taxon>
        <taxon>Pleosporomycetidae</taxon>
        <taxon>Pleosporales</taxon>
        <taxon>Pleosporineae</taxon>
        <taxon>Didymellaceae</taxon>
        <taxon>Ascochyta</taxon>
    </lineage>
</organism>
<keyword evidence="7" id="KW-1185">Reference proteome</keyword>
<dbReference type="CDD" id="cd20335">
    <property type="entry name" value="BRcat_RBR"/>
    <property type="match status" value="1"/>
</dbReference>
<gene>
    <name evidence="6" type="ORF">EKO04_011231</name>
</gene>
<reference evidence="6" key="2">
    <citation type="submission" date="2020-09" db="EMBL/GenBank/DDBJ databases">
        <title>Reference genome assembly for Australian Ascochyta lentis isolate Al4.</title>
        <authorList>
            <person name="Lee R.C."/>
            <person name="Farfan-Caceres L.M."/>
            <person name="Debler J.W."/>
            <person name="Williams A.H."/>
            <person name="Henares B.M."/>
        </authorList>
    </citation>
    <scope>NUCLEOTIDE SEQUENCE</scope>
    <source>
        <strain evidence="6">Al4</strain>
    </source>
</reference>
<dbReference type="GO" id="GO:0004842">
    <property type="term" value="F:ubiquitin-protein transferase activity"/>
    <property type="evidence" value="ECO:0007669"/>
    <property type="project" value="InterPro"/>
</dbReference>
<keyword evidence="2" id="KW-0863">Zinc-finger</keyword>
<keyword evidence="3" id="KW-0833">Ubl conjugation pathway</keyword>
<evidence type="ECO:0000313" key="6">
    <source>
        <dbReference type="EMBL" id="KAF9690979.1"/>
    </source>
</evidence>
<dbReference type="SUPFAM" id="SSF57850">
    <property type="entry name" value="RING/U-box"/>
    <property type="match status" value="1"/>
</dbReference>
<keyword evidence="4" id="KW-0862">Zinc</keyword>
<dbReference type="GO" id="GO:0008270">
    <property type="term" value="F:zinc ion binding"/>
    <property type="evidence" value="ECO:0007669"/>
    <property type="project" value="UniProtKB-KW"/>
</dbReference>
<dbReference type="InterPro" id="IPR031127">
    <property type="entry name" value="E3_UB_ligase_RBR"/>
</dbReference>
<keyword evidence="1" id="KW-0479">Metal-binding</keyword>
<dbReference type="InterPro" id="IPR002867">
    <property type="entry name" value="IBR_dom"/>
</dbReference>